<protein>
    <submittedName>
        <fullName evidence="1">YdaS family helix-turn-helix protein</fullName>
    </submittedName>
</protein>
<proteinExistence type="predicted"/>
<evidence type="ECO:0000313" key="2">
    <source>
        <dbReference type="Proteomes" id="UP000829560"/>
    </source>
</evidence>
<dbReference type="Gene3D" id="1.10.260.40">
    <property type="entry name" value="lambda repressor-like DNA-binding domains"/>
    <property type="match status" value="1"/>
</dbReference>
<name>A0AAT9PDL5_9GAMM</name>
<sequence length="85" mass="9769">MNIHIESLKRYVSELGSETEREEFAERCGTTLGHLRQIYYGNRTCDAGLAIEIEKNTNQAVMCEELRSDIDFAYLRNLSPQPEEA</sequence>
<dbReference type="GO" id="GO:0003677">
    <property type="term" value="F:DNA binding"/>
    <property type="evidence" value="ECO:0007669"/>
    <property type="project" value="InterPro"/>
</dbReference>
<reference evidence="1" key="1">
    <citation type="submission" date="2024-03" db="EMBL/GenBank/DDBJ databases">
        <title>Psychrobacter raelis sp. nov. isolated from a dog with peritonitis.</title>
        <authorList>
            <person name="Schiavone A."/>
            <person name="Manzulli V."/>
            <person name="Camarda A."/>
            <person name="Cafiero M.A."/>
            <person name="Vasco I."/>
            <person name="Marino L."/>
            <person name="Pennuzzi G."/>
            <person name="Serrecchia L."/>
            <person name="Galante D."/>
            <person name="Pugliese N."/>
        </authorList>
    </citation>
    <scope>NUCLEOTIDE SEQUENCE</scope>
    <source>
        <strain evidence="1">PraFG1</strain>
    </source>
</reference>
<keyword evidence="2" id="KW-1185">Reference proteome</keyword>
<dbReference type="EMBL" id="CP093310">
    <property type="protein sequence ID" value="UNK04744.2"/>
    <property type="molecule type" value="Genomic_DNA"/>
</dbReference>
<gene>
    <name evidence="1" type="ORF">MN210_11080</name>
</gene>
<dbReference type="AlphaFoldDB" id="A0AAT9PDL5"/>
<dbReference type="InterPro" id="IPR031856">
    <property type="entry name" value="YdaS_toxin-like"/>
</dbReference>
<evidence type="ECO:0000313" key="1">
    <source>
        <dbReference type="EMBL" id="UNK04744.2"/>
    </source>
</evidence>
<dbReference type="Proteomes" id="UP000829560">
    <property type="component" value="Chromosome"/>
</dbReference>
<dbReference type="Pfam" id="PF15943">
    <property type="entry name" value="YdaS_toxin"/>
    <property type="match status" value="1"/>
</dbReference>
<dbReference type="InterPro" id="IPR010982">
    <property type="entry name" value="Lambda_DNA-bd_dom_sf"/>
</dbReference>
<accession>A0AAT9PDL5</accession>
<dbReference type="RefSeq" id="WP_338412070.1">
    <property type="nucleotide sequence ID" value="NZ_CP093310.2"/>
</dbReference>
<organism evidence="1 2">
    <name type="scientific">Psychrobacter raelei</name>
    <dbReference type="NCBI Taxonomy" id="2565531"/>
    <lineage>
        <taxon>Bacteria</taxon>
        <taxon>Pseudomonadati</taxon>
        <taxon>Pseudomonadota</taxon>
        <taxon>Gammaproteobacteria</taxon>
        <taxon>Moraxellales</taxon>
        <taxon>Moraxellaceae</taxon>
        <taxon>Psychrobacter</taxon>
    </lineage>
</organism>
<dbReference type="KEGG" id="prae:MN210_11080"/>